<sequence>MNTLAVTICLSLLVSSLLYQPTQSRTLPAAVLPITSYGPRFSPQEACPRGAAKPVVKKAVFPKTTFRLQPDKRTGIETVTCPNGDQVIIRHEGCEYYALRFEFTTSRFAPPTTALEPWFRNAATLMTGLLSGLDAPLDLRQGVRALTAHIDQDKKNQYRNLALGQAISFGDETMPSTVSIDSLARSAGKNSVVEVTFAIGPL</sequence>
<reference evidence="2 3" key="1">
    <citation type="submission" date="2022-04" db="EMBL/GenBank/DDBJ databases">
        <title>Hymenobacter sp. isolated from the air.</title>
        <authorList>
            <person name="Won M."/>
            <person name="Lee C.-M."/>
            <person name="Woen H.-Y."/>
            <person name="Kwon S.-W."/>
        </authorList>
    </citation>
    <scope>NUCLEOTIDE SEQUENCE [LARGE SCALE GENOMIC DNA]</scope>
    <source>
        <strain evidence="3">5116 S-27</strain>
    </source>
</reference>
<keyword evidence="3" id="KW-1185">Reference proteome</keyword>
<evidence type="ECO:0000313" key="2">
    <source>
        <dbReference type="EMBL" id="UOQ52185.1"/>
    </source>
</evidence>
<dbReference type="RefSeq" id="WP_244715937.1">
    <property type="nucleotide sequence ID" value="NZ_CP095049.1"/>
</dbReference>
<feature type="signal peptide" evidence="1">
    <location>
        <begin position="1"/>
        <end position="19"/>
    </location>
</feature>
<evidence type="ECO:0000256" key="1">
    <source>
        <dbReference type="SAM" id="SignalP"/>
    </source>
</evidence>
<dbReference type="EMBL" id="CP095049">
    <property type="protein sequence ID" value="UOQ52185.1"/>
    <property type="molecule type" value="Genomic_DNA"/>
</dbReference>
<evidence type="ECO:0000313" key="3">
    <source>
        <dbReference type="Proteomes" id="UP000831785"/>
    </source>
</evidence>
<evidence type="ECO:0008006" key="4">
    <source>
        <dbReference type="Google" id="ProtNLM"/>
    </source>
</evidence>
<protein>
    <recommendedName>
        <fullName evidence="4">DUF4403 family protein</fullName>
    </recommendedName>
</protein>
<name>A0ABY4F6H9_9BACT</name>
<keyword evidence="1" id="KW-0732">Signal</keyword>
<dbReference type="Proteomes" id="UP000831785">
    <property type="component" value="Chromosome"/>
</dbReference>
<proteinExistence type="predicted"/>
<feature type="chain" id="PRO_5045857568" description="DUF4403 family protein" evidence="1">
    <location>
        <begin position="20"/>
        <end position="202"/>
    </location>
</feature>
<accession>A0ABY4F6H9</accession>
<organism evidence="2 3">
    <name type="scientific">Hymenobacter cellulosivorans</name>
    <dbReference type="NCBI Taxonomy" id="2932249"/>
    <lineage>
        <taxon>Bacteria</taxon>
        <taxon>Pseudomonadati</taxon>
        <taxon>Bacteroidota</taxon>
        <taxon>Cytophagia</taxon>
        <taxon>Cytophagales</taxon>
        <taxon>Hymenobacteraceae</taxon>
        <taxon>Hymenobacter</taxon>
    </lineage>
</organism>
<gene>
    <name evidence="2" type="ORF">MUN80_20785</name>
</gene>